<dbReference type="InterPro" id="IPR043987">
    <property type="entry name" value="CCZ1/INTU/HSP4_longin_1"/>
</dbReference>
<comment type="similarity">
    <text evidence="1">Belongs to the CCZ1 family.</text>
</comment>
<evidence type="ECO:0000259" key="2">
    <source>
        <dbReference type="Pfam" id="PF19031"/>
    </source>
</evidence>
<proteinExistence type="inferred from homology"/>
<evidence type="ECO:0000313" key="3">
    <source>
        <dbReference type="EMBL" id="JAT74678.1"/>
    </source>
</evidence>
<dbReference type="EMBL" id="GDKF01003944">
    <property type="protein sequence ID" value="JAT74678.1"/>
    <property type="molecule type" value="Transcribed_RNA"/>
</dbReference>
<reference evidence="3" key="1">
    <citation type="submission" date="2015-08" db="EMBL/GenBank/DDBJ databases">
        <authorList>
            <person name="Babu N.S."/>
            <person name="Beckwith C.J."/>
            <person name="Beseler K.G."/>
            <person name="Brison A."/>
            <person name="Carone J.V."/>
            <person name="Caskin T.P."/>
            <person name="Diamond M."/>
            <person name="Durham M.E."/>
            <person name="Foxe J.M."/>
            <person name="Go M."/>
            <person name="Henderson B.A."/>
            <person name="Jones I.B."/>
            <person name="McGettigan J.A."/>
            <person name="Micheletti S.J."/>
            <person name="Nasrallah M.E."/>
            <person name="Ortiz D."/>
            <person name="Piller C.R."/>
            <person name="Privatt S.R."/>
            <person name="Schneider S.L."/>
            <person name="Sharp S."/>
            <person name="Smith T.C."/>
            <person name="Stanton J.D."/>
            <person name="Ullery H.E."/>
            <person name="Wilson R.J."/>
            <person name="Serrano M.G."/>
            <person name="Buck G."/>
            <person name="Lee V."/>
            <person name="Wang Y."/>
            <person name="Carvalho R."/>
            <person name="Voegtly L."/>
            <person name="Shi R."/>
            <person name="Duckworth R."/>
            <person name="Johnson A."/>
            <person name="Loviza R."/>
            <person name="Walstead R."/>
            <person name="Shah Z."/>
            <person name="Kiflezghi M."/>
            <person name="Wade K."/>
            <person name="Ball S.L."/>
            <person name="Bradley K.W."/>
            <person name="Asai D.J."/>
            <person name="Bowman C.A."/>
            <person name="Russell D.A."/>
            <person name="Pope W.H."/>
            <person name="Jacobs-Sera D."/>
            <person name="Hendrix R.W."/>
            <person name="Hatfull G.F."/>
        </authorList>
    </citation>
    <scope>NUCLEOTIDE SEQUENCE</scope>
</reference>
<dbReference type="InterPro" id="IPR013176">
    <property type="entry name" value="Ccz1"/>
</dbReference>
<dbReference type="GO" id="GO:0016192">
    <property type="term" value="P:vesicle-mediated transport"/>
    <property type="evidence" value="ECO:0007669"/>
    <property type="project" value="InterPro"/>
</dbReference>
<dbReference type="PANTHER" id="PTHR13056:SF0">
    <property type="entry name" value="VACUOLAR FUSION PROTEIN CCZ1 HOMOLOG-RELATED"/>
    <property type="match status" value="1"/>
</dbReference>
<sequence>MVRARLGDIQFFVYDARRGARESTELEKLLAVYPSVPDPTDLLWAVGLLQGLATFANTFGQASDWTRTETQRSVWLSVQAQPSISLGLALAKSAIPRHATEDGVQAILVLLRSLVATLHGGVQALLDEDPSGASAGARLTPLLVHLHSQLSSRSSALARELRNPFCAARAVPAGPWPRAAARAAQSLDSALRCAAGVASAGSAVLDGQGRLLWTSLPEGCAEGLAAWAGAERPAPGPAALQPGARWEACEVDARGSGADGAGPASVLLLRSAGEARLPKLHLGSPPRPFECLLLSMAPADLRVIVALDTSGGGCSKAQAAALHNLARPWLEPLIKEAALPPERPAHLPGYRYMAVREGLAGALASPRPKISAMSHVDRAMAAAGRDSMARQGALGAAADWTDADGGASRTSFREVLARAATGGSWLLMQESMQGHLLAVRQGAGEKTVKEIMPAVADLQRRLDLNA</sequence>
<evidence type="ECO:0000256" key="1">
    <source>
        <dbReference type="ARBA" id="ARBA00005352"/>
    </source>
</evidence>
<protein>
    <recommendedName>
        <fullName evidence="2">CCZ1/INTU/HSP4 first Longin domain-containing protein</fullName>
    </recommendedName>
</protein>
<dbReference type="GO" id="GO:0035658">
    <property type="term" value="C:Mon1-Ccz1 complex"/>
    <property type="evidence" value="ECO:0007669"/>
    <property type="project" value="InterPro"/>
</dbReference>
<name>A0A1D2A6A7_AUXPR</name>
<accession>A0A1D2A6A7</accession>
<dbReference type="Pfam" id="PF19031">
    <property type="entry name" value="Intu_longin_1"/>
    <property type="match status" value="1"/>
</dbReference>
<dbReference type="AlphaFoldDB" id="A0A1D2A6A7"/>
<feature type="domain" description="CCZ1/INTU/HSP4 first Longin" evidence="2">
    <location>
        <begin position="11"/>
        <end position="89"/>
    </location>
</feature>
<gene>
    <name evidence="3" type="ORF">g.8671</name>
</gene>
<organism evidence="3">
    <name type="scientific">Auxenochlorella protothecoides</name>
    <name type="common">Green microalga</name>
    <name type="synonym">Chlorella protothecoides</name>
    <dbReference type="NCBI Taxonomy" id="3075"/>
    <lineage>
        <taxon>Eukaryota</taxon>
        <taxon>Viridiplantae</taxon>
        <taxon>Chlorophyta</taxon>
        <taxon>core chlorophytes</taxon>
        <taxon>Trebouxiophyceae</taxon>
        <taxon>Chlorellales</taxon>
        <taxon>Chlorellaceae</taxon>
        <taxon>Auxenochlorella</taxon>
    </lineage>
</organism>
<dbReference type="PANTHER" id="PTHR13056">
    <property type="entry name" value="VACUOLAR FUSION PROTEIN CCZ1 HOMOLOG-RELATED"/>
    <property type="match status" value="1"/>
</dbReference>